<dbReference type="InterPro" id="IPR038050">
    <property type="entry name" value="Neuro_actylchol_rec"/>
</dbReference>
<reference evidence="18" key="1">
    <citation type="journal article" date="2011" name="Proc. Natl. Acad. Sci. U.S.A.">
        <title>A mechanism for graded motor control encoded in the channel properties of the muscle ACh receptor.</title>
        <authorList>
            <person name="Nishino A."/>
            <person name="Baba S.A."/>
            <person name="Okamura Y."/>
        </authorList>
    </citation>
    <scope>NUCLEOTIDE SEQUENCE</scope>
</reference>
<dbReference type="EMBL" id="AB539789">
    <property type="protein sequence ID" value="BAJ65315.1"/>
    <property type="molecule type" value="mRNA"/>
</dbReference>
<comment type="similarity">
    <text evidence="1">Belongs to the ligand-gated ion channel (TC 1.A.9) family. Acetylcholine receptor (TC 1.A.9.1) subfamily.</text>
</comment>
<evidence type="ECO:0000256" key="9">
    <source>
        <dbReference type="ARBA" id="ARBA00023157"/>
    </source>
</evidence>
<name>E7FIZ0_CIOIN</name>
<dbReference type="CDD" id="cd19064">
    <property type="entry name" value="LGIC_TM_nAChR"/>
    <property type="match status" value="1"/>
</dbReference>
<keyword evidence="6" id="KW-0770">Synapse</keyword>
<protein>
    <submittedName>
        <fullName evidence="18">Nicotinic acetylcholine receptor subunit</fullName>
    </submittedName>
</protein>
<dbReference type="InterPro" id="IPR036734">
    <property type="entry name" value="Neur_chan_lig-bd_sf"/>
</dbReference>
<dbReference type="AlphaFoldDB" id="E7FIZ0"/>
<dbReference type="PROSITE" id="PS00236">
    <property type="entry name" value="NEUROTR_ION_CHANNEL"/>
    <property type="match status" value="1"/>
</dbReference>
<evidence type="ECO:0000256" key="11">
    <source>
        <dbReference type="ARBA" id="ARBA00023180"/>
    </source>
</evidence>
<dbReference type="FunFam" id="2.70.170.10:FF:000016">
    <property type="entry name" value="Nicotinic acetylcholine receptor subunit"/>
    <property type="match status" value="1"/>
</dbReference>
<accession>E7FIZ0</accession>
<dbReference type="Gene3D" id="2.70.170.10">
    <property type="entry name" value="Neurotransmitter-gated ion-channel ligand-binding domain"/>
    <property type="match status" value="1"/>
</dbReference>
<feature type="transmembrane region" description="Helical" evidence="15">
    <location>
        <begin position="280"/>
        <end position="302"/>
    </location>
</feature>
<dbReference type="InterPro" id="IPR006202">
    <property type="entry name" value="Neur_chan_lig-bd"/>
</dbReference>
<dbReference type="KEGG" id="cin:101242206"/>
<dbReference type="GeneID" id="101242206"/>
<dbReference type="InterPro" id="IPR006201">
    <property type="entry name" value="Neur_channel"/>
</dbReference>
<keyword evidence="10 18" id="KW-0675">Receptor</keyword>
<keyword evidence="8 15" id="KW-0472">Membrane</keyword>
<evidence type="ECO:0000259" key="16">
    <source>
        <dbReference type="Pfam" id="PF02931"/>
    </source>
</evidence>
<evidence type="ECO:0000256" key="10">
    <source>
        <dbReference type="ARBA" id="ARBA00023170"/>
    </source>
</evidence>
<dbReference type="PANTHER" id="PTHR18945">
    <property type="entry name" value="NEUROTRANSMITTER GATED ION CHANNEL"/>
    <property type="match status" value="1"/>
</dbReference>
<accession>A0A1W2VXV2</accession>
<keyword evidence="3" id="KW-1003">Cell membrane</keyword>
<feature type="transmembrane region" description="Helical" evidence="15">
    <location>
        <begin position="446"/>
        <end position="468"/>
    </location>
</feature>
<feature type="transmembrane region" description="Helical" evidence="15">
    <location>
        <begin position="249"/>
        <end position="273"/>
    </location>
</feature>
<dbReference type="GO" id="GO:0045211">
    <property type="term" value="C:postsynaptic membrane"/>
    <property type="evidence" value="ECO:0007669"/>
    <property type="project" value="InterPro"/>
</dbReference>
<evidence type="ECO:0000256" key="1">
    <source>
        <dbReference type="ARBA" id="ARBA00009237"/>
    </source>
</evidence>
<keyword evidence="2 15" id="KW-0813">Transport</keyword>
<feature type="chain" id="PRO_5010392974" evidence="15">
    <location>
        <begin position="17"/>
        <end position="483"/>
    </location>
</feature>
<evidence type="ECO:0000313" key="18">
    <source>
        <dbReference type="EMBL" id="BAJ65315.1"/>
    </source>
</evidence>
<evidence type="ECO:0000256" key="2">
    <source>
        <dbReference type="ARBA" id="ARBA00022448"/>
    </source>
</evidence>
<dbReference type="RefSeq" id="NP_001265902.1">
    <property type="nucleotide sequence ID" value="NM_001278973.1"/>
</dbReference>
<keyword evidence="15" id="KW-0732">Signal</keyword>
<keyword evidence="9" id="KW-1015">Disulfide bond</keyword>
<dbReference type="InterPro" id="IPR018000">
    <property type="entry name" value="Neurotransmitter_ion_chnl_CS"/>
</dbReference>
<proteinExistence type="evidence at transcript level"/>
<dbReference type="OrthoDB" id="5975154at2759"/>
<evidence type="ECO:0000256" key="4">
    <source>
        <dbReference type="ARBA" id="ARBA00022692"/>
    </source>
</evidence>
<evidence type="ECO:0000256" key="12">
    <source>
        <dbReference type="ARBA" id="ARBA00023286"/>
    </source>
</evidence>
<sequence>MRLLLFMYFYLNFAKGNTYTETEHKQNLIHYLFPNNTDRSYNKWVRPVKHATDVLRVEFQLVIRQLLDVDEKHQLMSTNVWMKQKWIDRNLRWVPDEYGNITSIRIPSEWLWLPDVVMMENTDGNFTVSHMTSAHVRHDGSVAWQPPASLKSWCYIDVTYFPFDVQNCTMKFASWTYGNNTVQLVPMETKVDVTNLLHNGEWDIVDTHVEHTSSSDSSLYIKRNTIETIEVMFGQNGISYCFVMKRLPLFYIVFLITPCLGISFLTALVFYLPSDSQEKITLCISVLLAHTFYLLVITEIIPSTSNAIPLIGEYLLFTMIFITLSIIVTTTVINVHYRSNTTHRPLPKHLRYVLLTVAPSILCLRKFSSRIQWNLPLINLSASILQRRLKECEDVTTSPSSRPYPNPEVITAYQCVRFLVRRIKKKVRHRREKEEWMYAAMVMDRIFLAVFLFVSLVGTIVLFLPALAKYHEHSGSREEMANH</sequence>
<comment type="subcellular location">
    <subcellularLocation>
        <location evidence="14">Synaptic cell membrane</location>
        <topology evidence="14">Multi-pass membrane protein</topology>
    </subcellularLocation>
</comment>
<feature type="domain" description="Neurotransmitter-gated ion-channel ligand-binding" evidence="16">
    <location>
        <begin position="31"/>
        <end position="219"/>
    </location>
</feature>
<dbReference type="FunFam" id="1.20.58.390:FF:000001">
    <property type="entry name" value="Neuronal nicotinic acetylcholine receptor subunit 3"/>
    <property type="match status" value="1"/>
</dbReference>
<dbReference type="SUPFAM" id="SSF63712">
    <property type="entry name" value="Nicotinic receptor ligand binding domain-like"/>
    <property type="match status" value="1"/>
</dbReference>
<evidence type="ECO:0000256" key="13">
    <source>
        <dbReference type="ARBA" id="ARBA00023303"/>
    </source>
</evidence>
<feature type="transmembrane region" description="Helical" evidence="15">
    <location>
        <begin position="314"/>
        <end position="337"/>
    </location>
</feature>
<evidence type="ECO:0000256" key="6">
    <source>
        <dbReference type="ARBA" id="ARBA00023018"/>
    </source>
</evidence>
<dbReference type="InterPro" id="IPR006029">
    <property type="entry name" value="Neurotrans-gated_channel_TM"/>
</dbReference>
<keyword evidence="12" id="KW-1071">Ligand-gated ion channel</keyword>
<feature type="domain" description="Neurotransmitter-gated ion-channel transmembrane" evidence="17">
    <location>
        <begin position="255"/>
        <end position="463"/>
    </location>
</feature>
<evidence type="ECO:0000256" key="7">
    <source>
        <dbReference type="ARBA" id="ARBA00023065"/>
    </source>
</evidence>
<dbReference type="Gene3D" id="1.20.58.390">
    <property type="entry name" value="Neurotransmitter-gated ion-channel transmembrane domain"/>
    <property type="match status" value="2"/>
</dbReference>
<dbReference type="GO" id="GO:0022848">
    <property type="term" value="F:acetylcholine-gated monoatomic cation-selective channel activity"/>
    <property type="evidence" value="ECO:0007669"/>
    <property type="project" value="InterPro"/>
</dbReference>
<keyword evidence="4 15" id="KW-0812">Transmembrane</keyword>
<dbReference type="SUPFAM" id="SSF90112">
    <property type="entry name" value="Neurotransmitter-gated ion-channel transmembrane pore"/>
    <property type="match status" value="1"/>
</dbReference>
<dbReference type="GO" id="GO:0004888">
    <property type="term" value="F:transmembrane signaling receptor activity"/>
    <property type="evidence" value="ECO:0007669"/>
    <property type="project" value="InterPro"/>
</dbReference>
<evidence type="ECO:0000256" key="8">
    <source>
        <dbReference type="ARBA" id="ARBA00023136"/>
    </source>
</evidence>
<dbReference type="PRINTS" id="PR00252">
    <property type="entry name" value="NRIONCHANNEL"/>
</dbReference>
<keyword evidence="13 15" id="KW-0407">Ion channel</keyword>
<gene>
    <name evidence="18" type="primary">nAChR</name>
</gene>
<evidence type="ECO:0000256" key="5">
    <source>
        <dbReference type="ARBA" id="ARBA00022989"/>
    </source>
</evidence>
<evidence type="ECO:0000256" key="15">
    <source>
        <dbReference type="RuleBase" id="RU000687"/>
    </source>
</evidence>
<keyword evidence="5 15" id="KW-1133">Transmembrane helix</keyword>
<dbReference type="InterPro" id="IPR002394">
    <property type="entry name" value="Nicotinic_acetylcholine_rcpt"/>
</dbReference>
<dbReference type="InterPro" id="IPR036719">
    <property type="entry name" value="Neuro-gated_channel_TM_sf"/>
</dbReference>
<evidence type="ECO:0000256" key="14">
    <source>
        <dbReference type="ARBA" id="ARBA00034099"/>
    </source>
</evidence>
<feature type="signal peptide" evidence="15">
    <location>
        <begin position="1"/>
        <end position="16"/>
    </location>
</feature>
<keyword evidence="11" id="KW-0325">Glycoprotein</keyword>
<dbReference type="Pfam" id="PF02932">
    <property type="entry name" value="Neur_chan_memb"/>
    <property type="match status" value="1"/>
</dbReference>
<keyword evidence="7 15" id="KW-0406">Ion transport</keyword>
<evidence type="ECO:0000256" key="3">
    <source>
        <dbReference type="ARBA" id="ARBA00022475"/>
    </source>
</evidence>
<dbReference type="NCBIfam" id="TIGR00860">
    <property type="entry name" value="LIC"/>
    <property type="match status" value="1"/>
</dbReference>
<evidence type="ECO:0000259" key="17">
    <source>
        <dbReference type="Pfam" id="PF02932"/>
    </source>
</evidence>
<dbReference type="Pfam" id="PF02931">
    <property type="entry name" value="Neur_chan_LBD"/>
    <property type="match status" value="1"/>
</dbReference>
<organism evidence="18">
    <name type="scientific">Ciona intestinalis</name>
    <name type="common">Transparent sea squirt</name>
    <name type="synonym">Ascidia intestinalis</name>
    <dbReference type="NCBI Taxonomy" id="7719"/>
    <lineage>
        <taxon>Eukaryota</taxon>
        <taxon>Metazoa</taxon>
        <taxon>Chordata</taxon>
        <taxon>Tunicata</taxon>
        <taxon>Ascidiacea</taxon>
        <taxon>Phlebobranchia</taxon>
        <taxon>Cionidae</taxon>
        <taxon>Ciona</taxon>
    </lineage>
</organism>
<dbReference type="PRINTS" id="PR00254">
    <property type="entry name" value="NICOTINICR"/>
</dbReference>